<keyword evidence="8" id="KW-1185">Reference proteome</keyword>
<organism evidence="7 8">
    <name type="scientific">Cyclobacterium plantarum</name>
    <dbReference type="NCBI Taxonomy" id="2716263"/>
    <lineage>
        <taxon>Bacteria</taxon>
        <taxon>Pseudomonadati</taxon>
        <taxon>Bacteroidota</taxon>
        <taxon>Cytophagia</taxon>
        <taxon>Cytophagales</taxon>
        <taxon>Cyclobacteriaceae</taxon>
        <taxon>Cyclobacterium</taxon>
    </lineage>
</organism>
<evidence type="ECO:0000256" key="6">
    <source>
        <dbReference type="SAM" id="Phobius"/>
    </source>
</evidence>
<comment type="caution">
    <text evidence="7">The sequence shown here is derived from an EMBL/GenBank/DDBJ whole genome shotgun (WGS) entry which is preliminary data.</text>
</comment>
<evidence type="ECO:0000256" key="1">
    <source>
        <dbReference type="ARBA" id="ARBA00004141"/>
    </source>
</evidence>
<feature type="transmembrane region" description="Helical" evidence="6">
    <location>
        <begin position="145"/>
        <end position="165"/>
    </location>
</feature>
<feature type="transmembrane region" description="Helical" evidence="6">
    <location>
        <begin position="307"/>
        <end position="323"/>
    </location>
</feature>
<evidence type="ECO:0000256" key="2">
    <source>
        <dbReference type="ARBA" id="ARBA00022692"/>
    </source>
</evidence>
<dbReference type="RefSeq" id="WP_166141987.1">
    <property type="nucleotide sequence ID" value="NZ_JAANYN010000001.1"/>
</dbReference>
<dbReference type="InterPro" id="IPR027359">
    <property type="entry name" value="Volt_channel_dom_sf"/>
</dbReference>
<evidence type="ECO:0000256" key="3">
    <source>
        <dbReference type="ARBA" id="ARBA00022989"/>
    </source>
</evidence>
<evidence type="ECO:0000256" key="5">
    <source>
        <dbReference type="SAM" id="MobiDB-lite"/>
    </source>
</evidence>
<comment type="subcellular location">
    <subcellularLocation>
        <location evidence="1">Membrane</location>
        <topology evidence="1">Multi-pass membrane protein</topology>
    </subcellularLocation>
</comment>
<evidence type="ECO:0000313" key="8">
    <source>
        <dbReference type="Proteomes" id="UP000649799"/>
    </source>
</evidence>
<keyword evidence="3 6" id="KW-1133">Transmembrane helix</keyword>
<accession>A0ABX0H0D5</accession>
<proteinExistence type="predicted"/>
<feature type="transmembrane region" description="Helical" evidence="6">
    <location>
        <begin position="185"/>
        <end position="207"/>
    </location>
</feature>
<gene>
    <name evidence="7" type="ORF">G9Q97_00255</name>
</gene>
<name>A0ABX0H0D5_9BACT</name>
<dbReference type="EMBL" id="JAANYN010000001">
    <property type="protein sequence ID" value="NHE55243.1"/>
    <property type="molecule type" value="Genomic_DNA"/>
</dbReference>
<sequence length="440" mass="50910">MIFYSFIQKFIAGVGNPPGRQQPGPAKKPPSCCRGPKKGVPKRIIRTILVSMVEGLSLSLKQLLFMNQEPKDKKSSLFAAIERCENPYILAQIEALLIKADMLKPIGELAKSYPFLLQLQSTRDLSLKTRLKHKNLNKLTRYQEWTAAPGFYLSLLMLLITAAIINNFSFDEQGFQINPFIGKLAIAYACIWLIYLLDFCIILYLSVRTKSKIAQSAFIPKLLTLLFPPLGIGLRHMEEPEKTWLPYHHWSKCNEGLFNRLKQQFSIPMIVIALLIIPVLLIEWQFYEQVESWLRTDLSFVLDMVQGFIWLAFAFEFILLISISDDKFTYIKKNWIDLLIILLPFVSFVRTLRIVKVARLSHLARGYKLRALLMKARQGLIFASFFYRLLAIKPDFQLKKLKKKLDQNRTEREIIEEDLVKLSIWLRQKKQPGKPSGADI</sequence>
<protein>
    <submittedName>
        <fullName evidence="7">Ion transporter</fullName>
    </submittedName>
</protein>
<reference evidence="7 8" key="1">
    <citation type="submission" date="2020-03" db="EMBL/GenBank/DDBJ databases">
        <title>Cyclobacterium plantarum sp. nov., a marine bacterium isolated from a coastal-marine wetland.</title>
        <authorList>
            <person name="Sanchez-Porro C."/>
            <person name="Ventosa A."/>
            <person name="Amoozegar M."/>
        </authorList>
    </citation>
    <scope>NUCLEOTIDE SEQUENCE [LARGE SCALE GENOMIC DNA]</scope>
    <source>
        <strain evidence="7 8">GBPx2</strain>
    </source>
</reference>
<dbReference type="Gene3D" id="1.20.120.350">
    <property type="entry name" value="Voltage-gated potassium channels. Chain C"/>
    <property type="match status" value="1"/>
</dbReference>
<evidence type="ECO:0000313" key="7">
    <source>
        <dbReference type="EMBL" id="NHE55243.1"/>
    </source>
</evidence>
<feature type="transmembrane region" description="Helical" evidence="6">
    <location>
        <begin position="267"/>
        <end position="287"/>
    </location>
</feature>
<keyword evidence="2 6" id="KW-0812">Transmembrane</keyword>
<keyword evidence="4 6" id="KW-0472">Membrane</keyword>
<dbReference type="Proteomes" id="UP000649799">
    <property type="component" value="Unassembled WGS sequence"/>
</dbReference>
<evidence type="ECO:0000256" key="4">
    <source>
        <dbReference type="ARBA" id="ARBA00023136"/>
    </source>
</evidence>
<feature type="region of interest" description="Disordered" evidence="5">
    <location>
        <begin position="15"/>
        <end position="38"/>
    </location>
</feature>